<gene>
    <name evidence="1" type="primary">Dwil\GK19407</name>
    <name evidence="1" type="ORF">Dwil_GK19407</name>
</gene>
<dbReference type="HOGENOM" id="CLU_491980_0_0_1"/>
<evidence type="ECO:0000313" key="1">
    <source>
        <dbReference type="EMBL" id="EDW74331.1"/>
    </source>
</evidence>
<keyword evidence="2" id="KW-1185">Reference proteome</keyword>
<reference evidence="1 2" key="1">
    <citation type="journal article" date="2007" name="Nature">
        <title>Evolution of genes and genomes on the Drosophila phylogeny.</title>
        <authorList>
            <consortium name="Drosophila 12 Genomes Consortium"/>
            <person name="Clark A.G."/>
            <person name="Eisen M.B."/>
            <person name="Smith D.R."/>
            <person name="Bergman C.M."/>
            <person name="Oliver B."/>
            <person name="Markow T.A."/>
            <person name="Kaufman T.C."/>
            <person name="Kellis M."/>
            <person name="Gelbart W."/>
            <person name="Iyer V.N."/>
            <person name="Pollard D.A."/>
            <person name="Sackton T.B."/>
            <person name="Larracuente A.M."/>
            <person name="Singh N.D."/>
            <person name="Abad J.P."/>
            <person name="Abt D.N."/>
            <person name="Adryan B."/>
            <person name="Aguade M."/>
            <person name="Akashi H."/>
            <person name="Anderson W.W."/>
            <person name="Aquadro C.F."/>
            <person name="Ardell D.H."/>
            <person name="Arguello R."/>
            <person name="Artieri C.G."/>
            <person name="Barbash D.A."/>
            <person name="Barker D."/>
            <person name="Barsanti P."/>
            <person name="Batterham P."/>
            <person name="Batzoglou S."/>
            <person name="Begun D."/>
            <person name="Bhutkar A."/>
            <person name="Blanco E."/>
            <person name="Bosak S.A."/>
            <person name="Bradley R.K."/>
            <person name="Brand A.D."/>
            <person name="Brent M.R."/>
            <person name="Brooks A.N."/>
            <person name="Brown R.H."/>
            <person name="Butlin R.K."/>
            <person name="Caggese C."/>
            <person name="Calvi B.R."/>
            <person name="Bernardo de Carvalho A."/>
            <person name="Caspi A."/>
            <person name="Castrezana S."/>
            <person name="Celniker S.E."/>
            <person name="Chang J.L."/>
            <person name="Chapple C."/>
            <person name="Chatterji S."/>
            <person name="Chinwalla A."/>
            <person name="Civetta A."/>
            <person name="Clifton S.W."/>
            <person name="Comeron J.M."/>
            <person name="Costello J.C."/>
            <person name="Coyne J.A."/>
            <person name="Daub J."/>
            <person name="David R.G."/>
            <person name="Delcher A.L."/>
            <person name="Delehaunty K."/>
            <person name="Do C.B."/>
            <person name="Ebling H."/>
            <person name="Edwards K."/>
            <person name="Eickbush T."/>
            <person name="Evans J.D."/>
            <person name="Filipski A."/>
            <person name="Findeiss S."/>
            <person name="Freyhult E."/>
            <person name="Fulton L."/>
            <person name="Fulton R."/>
            <person name="Garcia A.C."/>
            <person name="Gardiner A."/>
            <person name="Garfield D.A."/>
            <person name="Garvin B.E."/>
            <person name="Gibson G."/>
            <person name="Gilbert D."/>
            <person name="Gnerre S."/>
            <person name="Godfrey J."/>
            <person name="Good R."/>
            <person name="Gotea V."/>
            <person name="Gravely B."/>
            <person name="Greenberg A.J."/>
            <person name="Griffiths-Jones S."/>
            <person name="Gross S."/>
            <person name="Guigo R."/>
            <person name="Gustafson E.A."/>
            <person name="Haerty W."/>
            <person name="Hahn M.W."/>
            <person name="Halligan D.L."/>
            <person name="Halpern A.L."/>
            <person name="Halter G.M."/>
            <person name="Han M.V."/>
            <person name="Heger A."/>
            <person name="Hillier L."/>
            <person name="Hinrichs A.S."/>
            <person name="Holmes I."/>
            <person name="Hoskins R.A."/>
            <person name="Hubisz M.J."/>
            <person name="Hultmark D."/>
            <person name="Huntley M.A."/>
            <person name="Jaffe D.B."/>
            <person name="Jagadeeshan S."/>
            <person name="Jeck W.R."/>
            <person name="Johnson J."/>
            <person name="Jones C.D."/>
            <person name="Jordan W.C."/>
            <person name="Karpen G.H."/>
            <person name="Kataoka E."/>
            <person name="Keightley P.D."/>
            <person name="Kheradpour P."/>
            <person name="Kirkness E.F."/>
            <person name="Koerich L.B."/>
            <person name="Kristiansen K."/>
            <person name="Kudrna D."/>
            <person name="Kulathinal R.J."/>
            <person name="Kumar S."/>
            <person name="Kwok R."/>
            <person name="Lander E."/>
            <person name="Langley C.H."/>
            <person name="Lapoint R."/>
            <person name="Lazzaro B.P."/>
            <person name="Lee S.J."/>
            <person name="Levesque L."/>
            <person name="Li R."/>
            <person name="Lin C.F."/>
            <person name="Lin M.F."/>
            <person name="Lindblad-Toh K."/>
            <person name="Llopart A."/>
            <person name="Long M."/>
            <person name="Low L."/>
            <person name="Lozovsky E."/>
            <person name="Lu J."/>
            <person name="Luo M."/>
            <person name="Machado C.A."/>
            <person name="Makalowski W."/>
            <person name="Marzo M."/>
            <person name="Matsuda M."/>
            <person name="Matzkin L."/>
            <person name="McAllister B."/>
            <person name="McBride C.S."/>
            <person name="McKernan B."/>
            <person name="McKernan K."/>
            <person name="Mendez-Lago M."/>
            <person name="Minx P."/>
            <person name="Mollenhauer M.U."/>
            <person name="Montooth K."/>
            <person name="Mount S.M."/>
            <person name="Mu X."/>
            <person name="Myers E."/>
            <person name="Negre B."/>
            <person name="Newfeld S."/>
            <person name="Nielsen R."/>
            <person name="Noor M.A."/>
            <person name="O'Grady P."/>
            <person name="Pachter L."/>
            <person name="Papaceit M."/>
            <person name="Parisi M.J."/>
            <person name="Parisi M."/>
            <person name="Parts L."/>
            <person name="Pedersen J.S."/>
            <person name="Pesole G."/>
            <person name="Phillippy A.M."/>
            <person name="Ponting C.P."/>
            <person name="Pop M."/>
            <person name="Porcelli D."/>
            <person name="Powell J.R."/>
            <person name="Prohaska S."/>
            <person name="Pruitt K."/>
            <person name="Puig M."/>
            <person name="Quesneville H."/>
            <person name="Ram K.R."/>
            <person name="Rand D."/>
            <person name="Rasmussen M.D."/>
            <person name="Reed L.K."/>
            <person name="Reenan R."/>
            <person name="Reily A."/>
            <person name="Remington K.A."/>
            <person name="Rieger T.T."/>
            <person name="Ritchie M.G."/>
            <person name="Robin C."/>
            <person name="Rogers Y.H."/>
            <person name="Rohde C."/>
            <person name="Rozas J."/>
            <person name="Rubenfield M.J."/>
            <person name="Ruiz A."/>
            <person name="Russo S."/>
            <person name="Salzberg S.L."/>
            <person name="Sanchez-Gracia A."/>
            <person name="Saranga D.J."/>
            <person name="Sato H."/>
            <person name="Schaeffer S.W."/>
            <person name="Schatz M.C."/>
            <person name="Schlenke T."/>
            <person name="Schwartz R."/>
            <person name="Segarra C."/>
            <person name="Singh R.S."/>
            <person name="Sirot L."/>
            <person name="Sirota M."/>
            <person name="Sisneros N.B."/>
            <person name="Smith C.D."/>
            <person name="Smith T.F."/>
            <person name="Spieth J."/>
            <person name="Stage D.E."/>
            <person name="Stark A."/>
            <person name="Stephan W."/>
            <person name="Strausberg R.L."/>
            <person name="Strempel S."/>
            <person name="Sturgill D."/>
            <person name="Sutton G."/>
            <person name="Sutton G.G."/>
            <person name="Tao W."/>
            <person name="Teichmann S."/>
            <person name="Tobari Y.N."/>
            <person name="Tomimura Y."/>
            <person name="Tsolas J.M."/>
            <person name="Valente V.L."/>
            <person name="Venter E."/>
            <person name="Venter J.C."/>
            <person name="Vicario S."/>
            <person name="Vieira F.G."/>
            <person name="Vilella A.J."/>
            <person name="Villasante A."/>
            <person name="Walenz B."/>
            <person name="Wang J."/>
            <person name="Wasserman M."/>
            <person name="Watts T."/>
            <person name="Wilson D."/>
            <person name="Wilson R.K."/>
            <person name="Wing R.A."/>
            <person name="Wolfner M.F."/>
            <person name="Wong A."/>
            <person name="Wong G.K."/>
            <person name="Wu C.I."/>
            <person name="Wu G."/>
            <person name="Yamamoto D."/>
            <person name="Yang H.P."/>
            <person name="Yang S.P."/>
            <person name="Yorke J.A."/>
            <person name="Yoshida K."/>
            <person name="Zdobnov E."/>
            <person name="Zhang P."/>
            <person name="Zhang Y."/>
            <person name="Zimin A.V."/>
            <person name="Baldwin J."/>
            <person name="Abdouelleil A."/>
            <person name="Abdulkadir J."/>
            <person name="Abebe A."/>
            <person name="Abera B."/>
            <person name="Abreu J."/>
            <person name="Acer S.C."/>
            <person name="Aftuck L."/>
            <person name="Alexander A."/>
            <person name="An P."/>
            <person name="Anderson E."/>
            <person name="Anderson S."/>
            <person name="Arachi H."/>
            <person name="Azer M."/>
            <person name="Bachantsang P."/>
            <person name="Barry A."/>
            <person name="Bayul T."/>
            <person name="Berlin A."/>
            <person name="Bessette D."/>
            <person name="Bloom T."/>
            <person name="Blye J."/>
            <person name="Boguslavskiy L."/>
            <person name="Bonnet C."/>
            <person name="Boukhgalter B."/>
            <person name="Bourzgui I."/>
            <person name="Brown A."/>
            <person name="Cahill P."/>
            <person name="Channer S."/>
            <person name="Cheshatsang Y."/>
            <person name="Chuda L."/>
            <person name="Citroen M."/>
            <person name="Collymore A."/>
            <person name="Cooke P."/>
            <person name="Costello M."/>
            <person name="D'Aco K."/>
            <person name="Daza R."/>
            <person name="De Haan G."/>
            <person name="DeGray S."/>
            <person name="DeMaso C."/>
            <person name="Dhargay N."/>
            <person name="Dooley K."/>
            <person name="Dooley E."/>
            <person name="Doricent M."/>
            <person name="Dorje P."/>
            <person name="Dorjee K."/>
            <person name="Dupes A."/>
            <person name="Elong R."/>
            <person name="Falk J."/>
            <person name="Farina A."/>
            <person name="Faro S."/>
            <person name="Ferguson D."/>
            <person name="Fisher S."/>
            <person name="Foley C.D."/>
            <person name="Franke A."/>
            <person name="Friedrich D."/>
            <person name="Gadbois L."/>
            <person name="Gearin G."/>
            <person name="Gearin C.R."/>
            <person name="Giannoukos G."/>
            <person name="Goode T."/>
            <person name="Graham J."/>
            <person name="Grandbois E."/>
            <person name="Grewal S."/>
            <person name="Gyaltsen K."/>
            <person name="Hafez N."/>
            <person name="Hagos B."/>
            <person name="Hall J."/>
            <person name="Henson C."/>
            <person name="Hollinger A."/>
            <person name="Honan T."/>
            <person name="Huard M.D."/>
            <person name="Hughes L."/>
            <person name="Hurhula B."/>
            <person name="Husby M.E."/>
            <person name="Kamat A."/>
            <person name="Kanga B."/>
            <person name="Kashin S."/>
            <person name="Khazanovich D."/>
            <person name="Kisner P."/>
            <person name="Lance K."/>
            <person name="Lara M."/>
            <person name="Lee W."/>
            <person name="Lennon N."/>
            <person name="Letendre F."/>
            <person name="LeVine R."/>
            <person name="Lipovsky A."/>
            <person name="Liu X."/>
            <person name="Liu J."/>
            <person name="Liu S."/>
            <person name="Lokyitsang T."/>
            <person name="Lokyitsang Y."/>
            <person name="Lubonja R."/>
            <person name="Lui A."/>
            <person name="MacDonald P."/>
            <person name="Magnisalis V."/>
            <person name="Maru K."/>
            <person name="Matthews C."/>
            <person name="McCusker W."/>
            <person name="McDonough S."/>
            <person name="Mehta T."/>
            <person name="Meldrim J."/>
            <person name="Meneus L."/>
            <person name="Mihai O."/>
            <person name="Mihalev A."/>
            <person name="Mihova T."/>
            <person name="Mittelman R."/>
            <person name="Mlenga V."/>
            <person name="Montmayeur A."/>
            <person name="Mulrain L."/>
            <person name="Navidi A."/>
            <person name="Naylor J."/>
            <person name="Negash T."/>
            <person name="Nguyen T."/>
            <person name="Nguyen N."/>
            <person name="Nicol R."/>
            <person name="Norbu C."/>
            <person name="Norbu N."/>
            <person name="Novod N."/>
            <person name="O'Neill B."/>
            <person name="Osman S."/>
            <person name="Markiewicz E."/>
            <person name="Oyono O.L."/>
            <person name="Patti C."/>
            <person name="Phunkhang P."/>
            <person name="Pierre F."/>
            <person name="Priest M."/>
            <person name="Raghuraman S."/>
            <person name="Rege F."/>
            <person name="Reyes R."/>
            <person name="Rise C."/>
            <person name="Rogov P."/>
            <person name="Ross K."/>
            <person name="Ryan E."/>
            <person name="Settipalli S."/>
            <person name="Shea T."/>
            <person name="Sherpa N."/>
            <person name="Shi L."/>
            <person name="Shih D."/>
            <person name="Sparrow T."/>
            <person name="Spaulding J."/>
            <person name="Stalker J."/>
            <person name="Stange-Thomann N."/>
            <person name="Stavropoulos S."/>
            <person name="Stone C."/>
            <person name="Strader C."/>
            <person name="Tesfaye S."/>
            <person name="Thomson T."/>
            <person name="Thoulutsang Y."/>
            <person name="Thoulutsang D."/>
            <person name="Topham K."/>
            <person name="Topping I."/>
            <person name="Tsamla T."/>
            <person name="Vassiliev H."/>
            <person name="Vo A."/>
            <person name="Wangchuk T."/>
            <person name="Wangdi T."/>
            <person name="Weiand M."/>
            <person name="Wilkinson J."/>
            <person name="Wilson A."/>
            <person name="Yadav S."/>
            <person name="Young G."/>
            <person name="Yu Q."/>
            <person name="Zembek L."/>
            <person name="Zhong D."/>
            <person name="Zimmer A."/>
            <person name="Zwirko Z."/>
            <person name="Jaffe D.B."/>
            <person name="Alvarez P."/>
            <person name="Brockman W."/>
            <person name="Butler J."/>
            <person name="Chin C."/>
            <person name="Gnerre S."/>
            <person name="Grabherr M."/>
            <person name="Kleber M."/>
            <person name="Mauceli E."/>
            <person name="MacCallum I."/>
        </authorList>
    </citation>
    <scope>NUCLEOTIDE SEQUENCE [LARGE SCALE GENOMIC DNA]</scope>
    <source>
        <strain evidence="2">Tucson 14030-0811.24</strain>
    </source>
</reference>
<proteinExistence type="predicted"/>
<dbReference type="AlphaFoldDB" id="B4MQE2"/>
<protein>
    <submittedName>
        <fullName evidence="1">GK19407</fullName>
    </submittedName>
</protein>
<dbReference type="STRING" id="7260.B4MQE2"/>
<dbReference type="EMBL" id="CH963849">
    <property type="protein sequence ID" value="EDW74331.1"/>
    <property type="molecule type" value="Genomic_DNA"/>
</dbReference>
<accession>B4MQE2</accession>
<name>B4MQE2_DROWI</name>
<evidence type="ECO:0000313" key="2">
    <source>
        <dbReference type="Proteomes" id="UP000007798"/>
    </source>
</evidence>
<dbReference type="InParanoid" id="B4MQE2"/>
<dbReference type="eggNOG" id="KOG1860">
    <property type="taxonomic scope" value="Eukaryota"/>
</dbReference>
<dbReference type="PhylomeDB" id="B4MQE2"/>
<organism evidence="2">
    <name type="scientific">Drosophila willistoni</name>
    <name type="common">Fruit fly</name>
    <dbReference type="NCBI Taxonomy" id="7260"/>
    <lineage>
        <taxon>Eukaryota</taxon>
        <taxon>Metazoa</taxon>
        <taxon>Ecdysozoa</taxon>
        <taxon>Arthropoda</taxon>
        <taxon>Hexapoda</taxon>
        <taxon>Insecta</taxon>
        <taxon>Pterygota</taxon>
        <taxon>Neoptera</taxon>
        <taxon>Endopterygota</taxon>
        <taxon>Diptera</taxon>
        <taxon>Brachycera</taxon>
        <taxon>Muscomorpha</taxon>
        <taxon>Ephydroidea</taxon>
        <taxon>Drosophilidae</taxon>
        <taxon>Drosophila</taxon>
        <taxon>Sophophora</taxon>
    </lineage>
</organism>
<dbReference type="Proteomes" id="UP000007798">
    <property type="component" value="Unassembled WGS sequence"/>
</dbReference>
<sequence length="554" mass="65183">MHCNKKRKLLNKVKNICTEQSPVDDINECLNQTDKLLYNLPLHFKADSTNLMANDEIFKEPLRCMKRYRSGQPCNYLCVMENLEVFPKVDLWQILSQTLPQTSPGNRRFFKLIVSLPAGPVGDNMEFQLNRHLLKCPKDQSPDQSFYMRAFSQGIALSVVKIRGLDKWPSHLSHANGLVFFAHDQDLMEAKERLHLLAKTSLCPCLSLIIERFNSTQLYLQHLIEVLQLQELNLKGLKVYKCREDGLISSLKMGIEFLANESLKNREELQQVNLSEFLSNHLSSQLFQRIRQNPHLFKLCQKFPQLCQQVYNEAVHRLQLLAEEDLSMMPQLPQELSEYVEPIDNLNTNNLEHFQHNWHSKESRQVIVQFMEKIKMPTVGSMLGPQQWLTDYIKQTQPEECVDSIITRSTQRLLYGDGYLDLMELWVIERLPYILNHELPQPLSLVYKKSSLRTHFEKSWFYEFVQKSQFKVDMDILLMPPPPDRLPKEKQKPSVDPQEYKKAINRAQKVLNRYHLRREMTDLSKFLSLVKPRKRLCPTEENEFLCPVKRMRRN</sequence>